<keyword evidence="5" id="KW-0998">Cell outer membrane</keyword>
<dbReference type="Pfam" id="PF14322">
    <property type="entry name" value="SusD-like_3"/>
    <property type="match status" value="1"/>
</dbReference>
<evidence type="ECO:0000256" key="3">
    <source>
        <dbReference type="ARBA" id="ARBA00022729"/>
    </source>
</evidence>
<reference evidence="8 9" key="1">
    <citation type="submission" date="2022-04" db="EMBL/GenBank/DDBJ databases">
        <title>The arsenic-methylating capacity of Chitinophaga filiformis YT5 during chitin decomposition.</title>
        <authorList>
            <person name="Chen G."/>
            <person name="Liang Y."/>
        </authorList>
    </citation>
    <scope>NUCLEOTIDE SEQUENCE [LARGE SCALE GENOMIC DNA]</scope>
    <source>
        <strain evidence="8 9">YT5</strain>
    </source>
</reference>
<proteinExistence type="inferred from homology"/>
<gene>
    <name evidence="8" type="ORF">MYF79_00270</name>
</gene>
<evidence type="ECO:0000313" key="9">
    <source>
        <dbReference type="Proteomes" id="UP000830198"/>
    </source>
</evidence>
<dbReference type="InterPro" id="IPR033985">
    <property type="entry name" value="SusD-like_N"/>
</dbReference>
<dbReference type="Gene3D" id="1.25.40.390">
    <property type="match status" value="1"/>
</dbReference>
<evidence type="ECO:0000256" key="2">
    <source>
        <dbReference type="ARBA" id="ARBA00006275"/>
    </source>
</evidence>
<organism evidence="8 9">
    <name type="scientific">Chitinophaga filiformis</name>
    <name type="common">Myxococcus filiformis</name>
    <name type="synonym">Flexibacter filiformis</name>
    <dbReference type="NCBI Taxonomy" id="104663"/>
    <lineage>
        <taxon>Bacteria</taxon>
        <taxon>Pseudomonadati</taxon>
        <taxon>Bacteroidota</taxon>
        <taxon>Chitinophagia</taxon>
        <taxon>Chitinophagales</taxon>
        <taxon>Chitinophagaceae</taxon>
        <taxon>Chitinophaga</taxon>
    </lineage>
</organism>
<dbReference type="InterPro" id="IPR011990">
    <property type="entry name" value="TPR-like_helical_dom_sf"/>
</dbReference>
<dbReference type="EMBL" id="CP095855">
    <property type="protein sequence ID" value="UPK69721.1"/>
    <property type="molecule type" value="Genomic_DNA"/>
</dbReference>
<evidence type="ECO:0000256" key="5">
    <source>
        <dbReference type="ARBA" id="ARBA00023237"/>
    </source>
</evidence>
<dbReference type="InterPro" id="IPR012944">
    <property type="entry name" value="SusD_RagB_dom"/>
</dbReference>
<dbReference type="CDD" id="cd08977">
    <property type="entry name" value="SusD"/>
    <property type="match status" value="1"/>
</dbReference>
<evidence type="ECO:0000259" key="6">
    <source>
        <dbReference type="Pfam" id="PF07980"/>
    </source>
</evidence>
<sequence length="487" mass="54854">MIVYNMQIIRFFRGYLIMSFLFIIALFSSSCEKLIDIDPPIQTVVGQEIYNSNAGAASVLTGLYITLSDPGGLVHGMNSLSLKLGLSADELSLFNGSINEDLIRFYQNSSSSNLANGFWGSFYEFIFKTNAAIEGIERSNSISDNVKAQLLGEARFLRSFFYFYLTNLYGDVPLVLNTDTKISSVSPRVSQSLVYEQIIKDLQEAKKLLNEDYVASNVTSTTTERVRPNKYTASTLLSRVYLYIGEWGKAEEEASLVINNGMYSLTPLDQTFLMNSEETIWAFQSRDAGINNGDGVIFNFTDTDNGPSDSHPVYLSNQLYSSFETGDSRKAEWTKTKNWLAETYPYVNKYKTDVTSTAITEYQIVFRLAELYLIRGEARARQGKLDGAAADVNIIRNRAGLKDVATTNQNDLLNAIIKERRIELFTEWGHRWLDLKRLNKIDEVMSLISSSKGTTWASFKALFPIPVYDLSTNPNLRGHQNPGYPEQ</sequence>
<protein>
    <submittedName>
        <fullName evidence="8">RagB/SusD family nutrient uptake outer membrane protein</fullName>
    </submittedName>
</protein>
<accession>A0ABY4I4Q2</accession>
<keyword evidence="3" id="KW-0732">Signal</keyword>
<dbReference type="SUPFAM" id="SSF48452">
    <property type="entry name" value="TPR-like"/>
    <property type="match status" value="1"/>
</dbReference>
<comment type="similarity">
    <text evidence="2">Belongs to the SusD family.</text>
</comment>
<dbReference type="Proteomes" id="UP000830198">
    <property type="component" value="Chromosome"/>
</dbReference>
<keyword evidence="9" id="KW-1185">Reference proteome</keyword>
<name>A0ABY4I4Q2_CHIFI</name>
<dbReference type="RefSeq" id="WP_247811990.1">
    <property type="nucleotide sequence ID" value="NZ_CP095855.1"/>
</dbReference>
<keyword evidence="4" id="KW-0472">Membrane</keyword>
<comment type="subcellular location">
    <subcellularLocation>
        <location evidence="1">Cell outer membrane</location>
    </subcellularLocation>
</comment>
<evidence type="ECO:0000259" key="7">
    <source>
        <dbReference type="Pfam" id="PF14322"/>
    </source>
</evidence>
<dbReference type="Pfam" id="PF07980">
    <property type="entry name" value="SusD_RagB"/>
    <property type="match status" value="1"/>
</dbReference>
<evidence type="ECO:0000256" key="4">
    <source>
        <dbReference type="ARBA" id="ARBA00023136"/>
    </source>
</evidence>
<feature type="domain" description="RagB/SusD" evidence="6">
    <location>
        <begin position="271"/>
        <end position="484"/>
    </location>
</feature>
<feature type="domain" description="SusD-like N-terminal" evidence="7">
    <location>
        <begin position="113"/>
        <end position="242"/>
    </location>
</feature>
<evidence type="ECO:0000256" key="1">
    <source>
        <dbReference type="ARBA" id="ARBA00004442"/>
    </source>
</evidence>
<evidence type="ECO:0000313" key="8">
    <source>
        <dbReference type="EMBL" id="UPK69721.1"/>
    </source>
</evidence>